<dbReference type="GO" id="GO:0003735">
    <property type="term" value="F:structural constituent of ribosome"/>
    <property type="evidence" value="ECO:0007669"/>
    <property type="project" value="InterPro"/>
</dbReference>
<dbReference type="Gene3D" id="1.10.287.310">
    <property type="match status" value="1"/>
</dbReference>
<comment type="caution">
    <text evidence="6">The sequence shown here is derived from an EMBL/GenBank/DDBJ whole genome shotgun (WGS) entry which is preliminary data.</text>
</comment>
<reference evidence="6 7" key="1">
    <citation type="journal article" date="2013" name="Genome Announc.">
        <title>Draft Genome Sequence of the Methanotrophic Gammaproteobacterium Methyloglobulus morosus DSM 22980 Strain KoM1.</title>
        <authorList>
            <person name="Poehlein A."/>
            <person name="Deutzmann J.S."/>
            <person name="Daniel R."/>
            <person name="Simeonova D.D."/>
        </authorList>
    </citation>
    <scope>NUCLEOTIDE SEQUENCE [LARGE SCALE GENOMIC DNA]</scope>
    <source>
        <strain evidence="6 7">KoM1</strain>
    </source>
</reference>
<dbReference type="eggNOG" id="COG0255">
    <property type="taxonomic scope" value="Bacteria"/>
</dbReference>
<accession>V5C612</accession>
<dbReference type="PATRIC" id="fig|1116472.3.peg.2007"/>
<dbReference type="EMBL" id="AYLO01000064">
    <property type="protein sequence ID" value="ESS72188.1"/>
    <property type="molecule type" value="Genomic_DNA"/>
</dbReference>
<dbReference type="InterPro" id="IPR050063">
    <property type="entry name" value="Ribosomal_protein_uL29"/>
</dbReference>
<gene>
    <name evidence="5" type="primary">rpmC</name>
    <name evidence="6" type="ORF">MGMO_66c00270</name>
</gene>
<dbReference type="STRING" id="1116472.MGMO_66c00270"/>
<keyword evidence="7" id="KW-1185">Reference proteome</keyword>
<evidence type="ECO:0000256" key="4">
    <source>
        <dbReference type="ARBA" id="ARBA00035204"/>
    </source>
</evidence>
<dbReference type="AlphaFoldDB" id="V5C612"/>
<dbReference type="GO" id="GO:0022625">
    <property type="term" value="C:cytosolic large ribosomal subunit"/>
    <property type="evidence" value="ECO:0007669"/>
    <property type="project" value="TreeGrafter"/>
</dbReference>
<dbReference type="InterPro" id="IPR036049">
    <property type="entry name" value="Ribosomal_uL29_sf"/>
</dbReference>
<keyword evidence="3 5" id="KW-0687">Ribonucleoprotein</keyword>
<proteinExistence type="inferred from homology"/>
<dbReference type="FunFam" id="1.10.287.310:FF:000001">
    <property type="entry name" value="50S ribosomal protein L29"/>
    <property type="match status" value="1"/>
</dbReference>
<dbReference type="SUPFAM" id="SSF46561">
    <property type="entry name" value="Ribosomal protein L29 (L29p)"/>
    <property type="match status" value="1"/>
</dbReference>
<dbReference type="HAMAP" id="MF_00374">
    <property type="entry name" value="Ribosomal_uL29"/>
    <property type="match status" value="1"/>
</dbReference>
<evidence type="ECO:0000256" key="3">
    <source>
        <dbReference type="ARBA" id="ARBA00023274"/>
    </source>
</evidence>
<keyword evidence="2 5" id="KW-0689">Ribosomal protein</keyword>
<dbReference type="GO" id="GO:0006412">
    <property type="term" value="P:translation"/>
    <property type="evidence" value="ECO:0007669"/>
    <property type="project" value="UniProtKB-UniRule"/>
</dbReference>
<evidence type="ECO:0000256" key="2">
    <source>
        <dbReference type="ARBA" id="ARBA00022980"/>
    </source>
</evidence>
<dbReference type="PANTHER" id="PTHR10916">
    <property type="entry name" value="60S RIBOSOMAL PROTEIN L35/50S RIBOSOMAL PROTEIN L29"/>
    <property type="match status" value="1"/>
</dbReference>
<evidence type="ECO:0000313" key="7">
    <source>
        <dbReference type="Proteomes" id="UP000017842"/>
    </source>
</evidence>
<evidence type="ECO:0000256" key="5">
    <source>
        <dbReference type="HAMAP-Rule" id="MF_00374"/>
    </source>
</evidence>
<evidence type="ECO:0000313" key="6">
    <source>
        <dbReference type="EMBL" id="ESS72188.1"/>
    </source>
</evidence>
<organism evidence="6 7">
    <name type="scientific">Methyloglobulus morosus KoM1</name>
    <dbReference type="NCBI Taxonomy" id="1116472"/>
    <lineage>
        <taxon>Bacteria</taxon>
        <taxon>Pseudomonadati</taxon>
        <taxon>Pseudomonadota</taxon>
        <taxon>Gammaproteobacteria</taxon>
        <taxon>Methylococcales</taxon>
        <taxon>Methylococcaceae</taxon>
        <taxon>Methyloglobulus</taxon>
    </lineage>
</organism>
<comment type="similarity">
    <text evidence="1 5">Belongs to the universal ribosomal protein uL29 family.</text>
</comment>
<dbReference type="OrthoDB" id="9815192at2"/>
<dbReference type="NCBIfam" id="TIGR00012">
    <property type="entry name" value="L29"/>
    <property type="match status" value="1"/>
</dbReference>
<name>V5C612_9GAMM</name>
<protein>
    <recommendedName>
        <fullName evidence="4 5">Large ribosomal subunit protein uL29</fullName>
    </recommendedName>
</protein>
<sequence length="66" mass="7616">MKAKDLRKKTKEELGALLIELSKERFNLKMQKGTGQLSRPDQVKKVRRDIARVHTLITEMARSTHG</sequence>
<dbReference type="InterPro" id="IPR001854">
    <property type="entry name" value="Ribosomal_uL29"/>
</dbReference>
<dbReference type="CDD" id="cd00427">
    <property type="entry name" value="Ribosomal_L29_HIP"/>
    <property type="match status" value="1"/>
</dbReference>
<dbReference type="Pfam" id="PF00831">
    <property type="entry name" value="Ribosomal_L29"/>
    <property type="match status" value="1"/>
</dbReference>
<dbReference type="RefSeq" id="WP_023494766.1">
    <property type="nucleotide sequence ID" value="NZ_AYLO01000064.1"/>
</dbReference>
<dbReference type="PANTHER" id="PTHR10916:SF0">
    <property type="entry name" value="LARGE RIBOSOMAL SUBUNIT PROTEIN UL29C"/>
    <property type="match status" value="1"/>
</dbReference>
<dbReference type="Proteomes" id="UP000017842">
    <property type="component" value="Unassembled WGS sequence"/>
</dbReference>
<evidence type="ECO:0000256" key="1">
    <source>
        <dbReference type="ARBA" id="ARBA00009254"/>
    </source>
</evidence>